<dbReference type="InterPro" id="IPR036638">
    <property type="entry name" value="HLH_DNA-bd_sf"/>
</dbReference>
<dbReference type="CDD" id="cd11454">
    <property type="entry name" value="bHLH_AtIND_like"/>
    <property type="match status" value="1"/>
</dbReference>
<dbReference type="InterPro" id="IPR000537">
    <property type="entry name" value="UbiA_prenyltransferase"/>
</dbReference>
<dbReference type="PANTHER" id="PTHR13929">
    <property type="entry name" value="1,4-DIHYDROXY-2-NAPHTHOATE OCTAPRENYLTRANSFERASE"/>
    <property type="match status" value="1"/>
</dbReference>
<feature type="transmembrane region" description="Helical" evidence="11">
    <location>
        <begin position="304"/>
        <end position="328"/>
    </location>
</feature>
<keyword evidence="7 11" id="KW-0472">Membrane</keyword>
<feature type="region of interest" description="Disordered" evidence="10">
    <location>
        <begin position="553"/>
        <end position="583"/>
    </location>
</feature>
<keyword evidence="8" id="KW-0804">Transcription</keyword>
<dbReference type="InterPro" id="IPR026046">
    <property type="entry name" value="UBIAD1"/>
</dbReference>
<dbReference type="Pfam" id="PF01040">
    <property type="entry name" value="UbiA"/>
    <property type="match status" value="1"/>
</dbReference>
<feature type="transmembrane region" description="Helical" evidence="11">
    <location>
        <begin position="363"/>
        <end position="383"/>
    </location>
</feature>
<feature type="transmembrane region" description="Helical" evidence="11">
    <location>
        <begin position="334"/>
        <end position="351"/>
    </location>
</feature>
<evidence type="ECO:0000256" key="10">
    <source>
        <dbReference type="SAM" id="MobiDB-lite"/>
    </source>
</evidence>
<evidence type="ECO:0000259" key="12">
    <source>
        <dbReference type="PROSITE" id="PS50888"/>
    </source>
</evidence>
<evidence type="ECO:0000256" key="2">
    <source>
        <dbReference type="ARBA" id="ARBA00004141"/>
    </source>
</evidence>
<gene>
    <name evidence="13" type="ORF">Nepgr_012051</name>
</gene>
<evidence type="ECO:0000256" key="3">
    <source>
        <dbReference type="ARBA" id="ARBA00022679"/>
    </source>
</evidence>
<evidence type="ECO:0000256" key="6">
    <source>
        <dbReference type="ARBA" id="ARBA00023015"/>
    </source>
</evidence>
<name>A0AAD3SG86_NEPGR</name>
<dbReference type="CDD" id="cd13962">
    <property type="entry name" value="PT_UbiA_UBIAD1"/>
    <property type="match status" value="1"/>
</dbReference>
<dbReference type="Gene3D" id="4.10.280.10">
    <property type="entry name" value="Helix-loop-helix DNA-binding domain"/>
    <property type="match status" value="1"/>
</dbReference>
<evidence type="ECO:0000256" key="7">
    <source>
        <dbReference type="ARBA" id="ARBA00023136"/>
    </source>
</evidence>
<feature type="transmembrane region" description="Helical" evidence="11">
    <location>
        <begin position="265"/>
        <end position="283"/>
    </location>
</feature>
<dbReference type="GO" id="GO:0016020">
    <property type="term" value="C:membrane"/>
    <property type="evidence" value="ECO:0007669"/>
    <property type="project" value="UniProtKB-SubCell"/>
</dbReference>
<dbReference type="GO" id="GO:0004659">
    <property type="term" value="F:prenyltransferase activity"/>
    <property type="evidence" value="ECO:0007669"/>
    <property type="project" value="InterPro"/>
</dbReference>
<feature type="transmembrane region" description="Helical" evidence="11">
    <location>
        <begin position="444"/>
        <end position="461"/>
    </location>
</feature>
<evidence type="ECO:0000256" key="4">
    <source>
        <dbReference type="ARBA" id="ARBA00022692"/>
    </source>
</evidence>
<dbReference type="InterPro" id="IPR011937">
    <property type="entry name" value="DHNA_phytyltransferase_MenA"/>
</dbReference>
<dbReference type="NCBIfam" id="TIGR02235">
    <property type="entry name" value="menA_cyano-plnt"/>
    <property type="match status" value="1"/>
</dbReference>
<keyword evidence="4 11" id="KW-0812">Transmembrane</keyword>
<dbReference type="SMART" id="SM00353">
    <property type="entry name" value="HLH"/>
    <property type="match status" value="1"/>
</dbReference>
<dbReference type="Proteomes" id="UP001279734">
    <property type="component" value="Unassembled WGS sequence"/>
</dbReference>
<evidence type="ECO:0000256" key="11">
    <source>
        <dbReference type="SAM" id="Phobius"/>
    </source>
</evidence>
<dbReference type="EMBL" id="BSYO01000009">
    <property type="protein sequence ID" value="GMH10210.1"/>
    <property type="molecule type" value="Genomic_DNA"/>
</dbReference>
<evidence type="ECO:0000256" key="9">
    <source>
        <dbReference type="ARBA" id="ARBA00023242"/>
    </source>
</evidence>
<dbReference type="HAMAP" id="MF_01938">
    <property type="entry name" value="MenA_2"/>
    <property type="match status" value="1"/>
</dbReference>
<keyword evidence="14" id="KW-1185">Reference proteome</keyword>
<sequence length="719" mass="79563">MRGWSPIQKVKDDRSDGRMECCIYHKGQQHMIACGQKRYQPSLGAAEQSEQCGPHEQAKKTMVEAPEILKSRNDGSENVNLRFKLVCLNEPKLGTNLGRTERRVSSNKMMNFSSSWENRSYTNQVILCKTTRAASMASFYNLTPVSHPHKLSFPLDCTIHVSCINVPFVHATTRLSCFSPVHRFFLGNVRQYLKGKTHPRGHHASFNCREENSIPANKEEKREISKATLIWRAIKLPIYSVALVPITVASAAAYLQTGIFSLKRYFGLLVSSMLIIAWLNLSNDVYDFDTRADENKKESVVNIVGSRTGTLVAAYLLLALGLLGLTLVSAEAGNLRSMLLLSSAIICGYVYQCPPFRLSYHGLGEPLCFASFGPFATTAFYLIQCREVHYLHPLSSMILSASTLVGCTTTLILFCSHFHQVEDDRAVGKFSPLVRMGTKRGSDAVKIAVSLLYFMILMFGLGRALPLVTTIFCALTLPMGNLVISYVNQNYNDKAKIFMAKYYCVRLHTLFGLALAAGLVTARKLNGYGPRYSAFQGAPHSYLLETLPTSTATPMPSPMAAERNKGVGKKGGVKLSTDPQSVAARARRHRISDRFKMLQSLVPGGAKLDIVSMLERAIQYVKFLKTQLSIHHAIISSMESDDHDHGPTDSSRDDYIHLDPPNCCFYPRPLQLATLSDAAAVTRAPPPLPLPQTAAAWLFQGDGWSMYPAGSMYSDGSIN</sequence>
<feature type="transmembrane region" description="Helical" evidence="11">
    <location>
        <begin position="395"/>
        <end position="415"/>
    </location>
</feature>
<dbReference type="SUPFAM" id="SSF47459">
    <property type="entry name" value="HLH, helix-loop-helix DNA-binding domain"/>
    <property type="match status" value="1"/>
</dbReference>
<evidence type="ECO:0000313" key="14">
    <source>
        <dbReference type="Proteomes" id="UP001279734"/>
    </source>
</evidence>
<dbReference type="InterPro" id="IPR011598">
    <property type="entry name" value="bHLH_dom"/>
</dbReference>
<feature type="transmembrane region" description="Helical" evidence="11">
    <location>
        <begin position="500"/>
        <end position="520"/>
    </location>
</feature>
<dbReference type="PROSITE" id="PS50888">
    <property type="entry name" value="BHLH"/>
    <property type="match status" value="1"/>
</dbReference>
<comment type="subcellular location">
    <subcellularLocation>
        <location evidence="2">Membrane</location>
        <topology evidence="2">Multi-pass membrane protein</topology>
    </subcellularLocation>
    <subcellularLocation>
        <location evidence="1">Nucleus</location>
    </subcellularLocation>
</comment>
<dbReference type="Pfam" id="PF00010">
    <property type="entry name" value="HLH"/>
    <property type="match status" value="1"/>
</dbReference>
<protein>
    <recommendedName>
        <fullName evidence="12">BHLH domain-containing protein</fullName>
    </recommendedName>
</protein>
<dbReference type="GO" id="GO:0005634">
    <property type="term" value="C:nucleus"/>
    <property type="evidence" value="ECO:0007669"/>
    <property type="project" value="UniProtKB-SubCell"/>
</dbReference>
<keyword evidence="5 11" id="KW-1133">Transmembrane helix</keyword>
<accession>A0AAD3SG86</accession>
<evidence type="ECO:0000256" key="8">
    <source>
        <dbReference type="ARBA" id="ARBA00023163"/>
    </source>
</evidence>
<feature type="transmembrane region" description="Helical" evidence="11">
    <location>
        <begin position="236"/>
        <end position="259"/>
    </location>
</feature>
<evidence type="ECO:0000256" key="5">
    <source>
        <dbReference type="ARBA" id="ARBA00022989"/>
    </source>
</evidence>
<keyword evidence="6" id="KW-0805">Transcription regulation</keyword>
<dbReference type="GO" id="GO:0042372">
    <property type="term" value="P:phylloquinone biosynthetic process"/>
    <property type="evidence" value="ECO:0007669"/>
    <property type="project" value="InterPro"/>
</dbReference>
<feature type="transmembrane region" description="Helical" evidence="11">
    <location>
        <begin position="467"/>
        <end position="488"/>
    </location>
</feature>
<evidence type="ECO:0000313" key="13">
    <source>
        <dbReference type="EMBL" id="GMH10210.1"/>
    </source>
</evidence>
<dbReference type="PANTHER" id="PTHR13929:SF0">
    <property type="entry name" value="UBIA PRENYLTRANSFERASE DOMAIN-CONTAINING PROTEIN 1"/>
    <property type="match status" value="1"/>
</dbReference>
<comment type="caution">
    <text evidence="13">The sequence shown here is derived from an EMBL/GenBank/DDBJ whole genome shotgun (WGS) entry which is preliminary data.</text>
</comment>
<reference evidence="13" key="1">
    <citation type="submission" date="2023-05" db="EMBL/GenBank/DDBJ databases">
        <title>Nepenthes gracilis genome sequencing.</title>
        <authorList>
            <person name="Fukushima K."/>
        </authorList>
    </citation>
    <scope>NUCLEOTIDE SEQUENCE</scope>
    <source>
        <strain evidence="13">SING2019-196</strain>
    </source>
</reference>
<evidence type="ECO:0000256" key="1">
    <source>
        <dbReference type="ARBA" id="ARBA00004123"/>
    </source>
</evidence>
<dbReference type="AlphaFoldDB" id="A0AAD3SG86"/>
<dbReference type="GO" id="GO:0046983">
    <property type="term" value="F:protein dimerization activity"/>
    <property type="evidence" value="ECO:0007669"/>
    <property type="project" value="InterPro"/>
</dbReference>
<organism evidence="13 14">
    <name type="scientific">Nepenthes gracilis</name>
    <name type="common">Slender pitcher plant</name>
    <dbReference type="NCBI Taxonomy" id="150966"/>
    <lineage>
        <taxon>Eukaryota</taxon>
        <taxon>Viridiplantae</taxon>
        <taxon>Streptophyta</taxon>
        <taxon>Embryophyta</taxon>
        <taxon>Tracheophyta</taxon>
        <taxon>Spermatophyta</taxon>
        <taxon>Magnoliopsida</taxon>
        <taxon>eudicotyledons</taxon>
        <taxon>Gunneridae</taxon>
        <taxon>Pentapetalae</taxon>
        <taxon>Caryophyllales</taxon>
        <taxon>Nepenthaceae</taxon>
        <taxon>Nepenthes</taxon>
    </lineage>
</organism>
<keyword evidence="9" id="KW-0539">Nucleus</keyword>
<feature type="domain" description="BHLH" evidence="12">
    <location>
        <begin position="575"/>
        <end position="624"/>
    </location>
</feature>
<keyword evidence="3" id="KW-0808">Transferase</keyword>
<proteinExistence type="inferred from homology"/>